<comment type="caution">
    <text evidence="3">The sequence shown here is derived from an EMBL/GenBank/DDBJ whole genome shotgun (WGS) entry which is preliminary data.</text>
</comment>
<gene>
    <name evidence="3" type="ORF">J4Q44_G00313870</name>
</gene>
<proteinExistence type="predicted"/>
<evidence type="ECO:0000256" key="1">
    <source>
        <dbReference type="SAM" id="Coils"/>
    </source>
</evidence>
<dbReference type="AlphaFoldDB" id="A0AAN8KVP9"/>
<dbReference type="Proteomes" id="UP001356427">
    <property type="component" value="Unassembled WGS sequence"/>
</dbReference>
<evidence type="ECO:0000313" key="3">
    <source>
        <dbReference type="EMBL" id="KAK6298332.1"/>
    </source>
</evidence>
<keyword evidence="4" id="KW-1185">Reference proteome</keyword>
<name>A0AAN8KVP9_9TELE</name>
<keyword evidence="1" id="KW-0175">Coiled coil</keyword>
<dbReference type="EMBL" id="JAGTTL010000030">
    <property type="protein sequence ID" value="KAK6298332.1"/>
    <property type="molecule type" value="Genomic_DNA"/>
</dbReference>
<feature type="compositionally biased region" description="Acidic residues" evidence="2">
    <location>
        <begin position="7"/>
        <end position="21"/>
    </location>
</feature>
<reference evidence="3 4" key="1">
    <citation type="submission" date="2021-04" db="EMBL/GenBank/DDBJ databases">
        <authorList>
            <person name="De Guttry C."/>
            <person name="Zahm M."/>
            <person name="Klopp C."/>
            <person name="Cabau C."/>
            <person name="Louis A."/>
            <person name="Berthelot C."/>
            <person name="Parey E."/>
            <person name="Roest Crollius H."/>
            <person name="Montfort J."/>
            <person name="Robinson-Rechavi M."/>
            <person name="Bucao C."/>
            <person name="Bouchez O."/>
            <person name="Gislard M."/>
            <person name="Lluch J."/>
            <person name="Milhes M."/>
            <person name="Lampietro C."/>
            <person name="Lopez Roques C."/>
            <person name="Donnadieu C."/>
            <person name="Braasch I."/>
            <person name="Desvignes T."/>
            <person name="Postlethwait J."/>
            <person name="Bobe J."/>
            <person name="Wedekind C."/>
            <person name="Guiguen Y."/>
        </authorList>
    </citation>
    <scope>NUCLEOTIDE SEQUENCE [LARGE SCALE GENOMIC DNA]</scope>
    <source>
        <strain evidence="3">Cs_M1</strain>
        <tissue evidence="3">Blood</tissue>
    </source>
</reference>
<organism evidence="3 4">
    <name type="scientific">Coregonus suidteri</name>
    <dbReference type="NCBI Taxonomy" id="861788"/>
    <lineage>
        <taxon>Eukaryota</taxon>
        <taxon>Metazoa</taxon>
        <taxon>Chordata</taxon>
        <taxon>Craniata</taxon>
        <taxon>Vertebrata</taxon>
        <taxon>Euteleostomi</taxon>
        <taxon>Actinopterygii</taxon>
        <taxon>Neopterygii</taxon>
        <taxon>Teleostei</taxon>
        <taxon>Protacanthopterygii</taxon>
        <taxon>Salmoniformes</taxon>
        <taxon>Salmonidae</taxon>
        <taxon>Coregoninae</taxon>
        <taxon>Coregonus</taxon>
    </lineage>
</organism>
<feature type="region of interest" description="Disordered" evidence="2">
    <location>
        <begin position="1"/>
        <end position="23"/>
    </location>
</feature>
<sequence>MERGPVEEEEGEDDEDDEEEAELARTLGLSSLDFSVLQELLLRHMNLRVFELQHLVVCLAKERQDQLRSVLNDLQECKECLESEMQVLKASRESLDCQLHTLTMQPLLFHTDRGNRLLQKQAPPIVALTK</sequence>
<evidence type="ECO:0000313" key="4">
    <source>
        <dbReference type="Proteomes" id="UP001356427"/>
    </source>
</evidence>
<protein>
    <submittedName>
        <fullName evidence="3">Uncharacterized protein</fullName>
    </submittedName>
</protein>
<evidence type="ECO:0000256" key="2">
    <source>
        <dbReference type="SAM" id="MobiDB-lite"/>
    </source>
</evidence>
<accession>A0AAN8KVP9</accession>
<feature type="coiled-coil region" evidence="1">
    <location>
        <begin position="64"/>
        <end position="98"/>
    </location>
</feature>